<evidence type="ECO:0000313" key="3">
    <source>
        <dbReference type="Proteomes" id="UP000265618"/>
    </source>
</evidence>
<evidence type="ECO:0000256" key="1">
    <source>
        <dbReference type="SAM" id="MobiDB-lite"/>
    </source>
</evidence>
<protein>
    <submittedName>
        <fullName evidence="2">Uncharacterized protein</fullName>
    </submittedName>
</protein>
<dbReference type="EMBL" id="BDIP01001247">
    <property type="protein sequence ID" value="GIQ83957.1"/>
    <property type="molecule type" value="Genomic_DNA"/>
</dbReference>
<accession>A0A9K3CVX4</accession>
<keyword evidence="3" id="KW-1185">Reference proteome</keyword>
<proteinExistence type="predicted"/>
<gene>
    <name evidence="2" type="ORF">KIPB_005364</name>
</gene>
<sequence length="249" mass="26945">MLVLLGVSHGHSVAYTLDPENLQKGFTAVTGASMTLSAYLHVSQDEGGHSATVFSCRTERDLFVHRALGGTPIGISGTMGQAASSAMVSRVCHSSFSLAGGFTSRSEFKSNSAPIFFSGCPLGVIPQIGAAQARVQLYDPISGTLSHSTGEHAPKRLGTYIRDMSLTLSARLDPDRCLVFLQNIQRGGHLVDYEVSVNPEHSGQDVGAWTNLFIEEEQYAERVVRRHKHKMERQGGGFGVRRNPFGRRG</sequence>
<dbReference type="AlphaFoldDB" id="A0A9K3CVX4"/>
<name>A0A9K3CVX4_9EUKA</name>
<reference evidence="2 3" key="1">
    <citation type="journal article" date="2018" name="PLoS ONE">
        <title>The draft genome of Kipferlia bialata reveals reductive genome evolution in fornicate parasites.</title>
        <authorList>
            <person name="Tanifuji G."/>
            <person name="Takabayashi S."/>
            <person name="Kume K."/>
            <person name="Takagi M."/>
            <person name="Nakayama T."/>
            <person name="Kamikawa R."/>
            <person name="Inagaki Y."/>
            <person name="Hashimoto T."/>
        </authorList>
    </citation>
    <scope>NUCLEOTIDE SEQUENCE [LARGE SCALE GENOMIC DNA]</scope>
    <source>
        <strain evidence="2">NY0173</strain>
    </source>
</reference>
<comment type="caution">
    <text evidence="2">The sequence shown here is derived from an EMBL/GenBank/DDBJ whole genome shotgun (WGS) entry which is preliminary data.</text>
</comment>
<organism evidence="2 3">
    <name type="scientific">Kipferlia bialata</name>
    <dbReference type="NCBI Taxonomy" id="797122"/>
    <lineage>
        <taxon>Eukaryota</taxon>
        <taxon>Metamonada</taxon>
        <taxon>Carpediemonas-like organisms</taxon>
        <taxon>Kipferlia</taxon>
    </lineage>
</organism>
<evidence type="ECO:0000313" key="2">
    <source>
        <dbReference type="EMBL" id="GIQ83957.1"/>
    </source>
</evidence>
<dbReference type="Proteomes" id="UP000265618">
    <property type="component" value="Unassembled WGS sequence"/>
</dbReference>
<feature type="region of interest" description="Disordered" evidence="1">
    <location>
        <begin position="228"/>
        <end position="249"/>
    </location>
</feature>